<evidence type="ECO:0000313" key="9">
    <source>
        <dbReference type="EMBL" id="SUZ81828.1"/>
    </source>
</evidence>
<dbReference type="PANTHER" id="PTHR12815">
    <property type="entry name" value="SORTING AND ASSEMBLY MACHINERY SAMM50 PROTEIN FAMILY MEMBER"/>
    <property type="match status" value="1"/>
</dbReference>
<reference evidence="9" key="1">
    <citation type="submission" date="2018-05" db="EMBL/GenBank/DDBJ databases">
        <authorList>
            <person name="Lanie J.A."/>
            <person name="Ng W.-L."/>
            <person name="Kazmierczak K.M."/>
            <person name="Andrzejewski T.M."/>
            <person name="Davidsen T.M."/>
            <person name="Wayne K.J."/>
            <person name="Tettelin H."/>
            <person name="Glass J.I."/>
            <person name="Rusch D."/>
            <person name="Podicherti R."/>
            <person name="Tsui H.-C.T."/>
            <person name="Winkler M.E."/>
        </authorList>
    </citation>
    <scope>NUCLEOTIDE SEQUENCE</scope>
</reference>
<dbReference type="Gene3D" id="3.10.20.310">
    <property type="entry name" value="membrane protein fhac"/>
    <property type="match status" value="5"/>
</dbReference>
<dbReference type="InterPro" id="IPR039910">
    <property type="entry name" value="D15-like"/>
</dbReference>
<accession>A0A381QSZ0</accession>
<name>A0A381QSZ0_9ZZZZ</name>
<dbReference type="GO" id="GO:1990063">
    <property type="term" value="C:Bam protein complex"/>
    <property type="evidence" value="ECO:0007669"/>
    <property type="project" value="TreeGrafter"/>
</dbReference>
<feature type="domain" description="POTRA" evidence="8">
    <location>
        <begin position="177"/>
        <end position="265"/>
    </location>
</feature>
<dbReference type="PANTHER" id="PTHR12815:SF23">
    <property type="entry name" value="OUTER MEMBRANE PROTEIN ASSEMBLY FACTOR BAMA"/>
    <property type="match status" value="1"/>
</dbReference>
<keyword evidence="6" id="KW-0472">Membrane</keyword>
<dbReference type="InterPro" id="IPR034746">
    <property type="entry name" value="POTRA"/>
</dbReference>
<proteinExistence type="inferred from homology"/>
<evidence type="ECO:0000256" key="4">
    <source>
        <dbReference type="ARBA" id="ARBA00022729"/>
    </source>
</evidence>
<evidence type="ECO:0000256" key="7">
    <source>
        <dbReference type="ARBA" id="ARBA00023237"/>
    </source>
</evidence>
<protein>
    <recommendedName>
        <fullName evidence="8">POTRA domain-containing protein</fullName>
    </recommendedName>
</protein>
<dbReference type="GO" id="GO:0043165">
    <property type="term" value="P:Gram-negative-bacterium-type cell outer membrane assembly"/>
    <property type="evidence" value="ECO:0007669"/>
    <property type="project" value="TreeGrafter"/>
</dbReference>
<keyword evidence="5" id="KW-0677">Repeat</keyword>
<keyword evidence="2" id="KW-1134">Transmembrane beta strand</keyword>
<evidence type="ECO:0000256" key="3">
    <source>
        <dbReference type="ARBA" id="ARBA00022692"/>
    </source>
</evidence>
<keyword evidence="7" id="KW-0998">Cell outer membrane</keyword>
<dbReference type="AlphaFoldDB" id="A0A381QSZ0"/>
<dbReference type="GO" id="GO:0051205">
    <property type="term" value="P:protein insertion into membrane"/>
    <property type="evidence" value="ECO:0007669"/>
    <property type="project" value="TreeGrafter"/>
</dbReference>
<sequence>MKKLVFSLLVVFGLPSFLNAQTFQNFTIADIIVDGYQRISPGIIYNLLPVGIGDEVSVATPASIIRELVASEFFDEVEISREGDILVITVLERPSVAEITIDGNSVLETEDIIDNMADADIAEGQIFTRAALEVIQQGIQDVYSSRGRYGAAVEIDVEELPRNRVAISLDINEGEESRIRNINVVGNTAFEEETLLDSFELGTKPWYMFFSRKDRYSREQFTGDIERLESFYMDNGYVEFNIDSTPISITPDRKEVYITINVNEGTQYTVSAVDLAGDLVDAENLLRAAIFVRPGQIYSQQLVTGTEEIMVQFLGNLGYAFAEAEGVPEVNEEDQTVEVTFFIQPGNRTYVNRINYAGNISTADDVLRREMRQLESAPASSLLIEQSKVRLERLGYFETVEVETIEVPGTEDQIDINYDVLEQSFGAVSFQVGTGGGGNFFLSTSLQAQNFLGTGRTVGIGVNKSRFIRGLNLQYLDPFFTADGVSRGFSIFAQEMDSPFNISSFNTSSYGASFNFSYPLSEIQVVGFDIGYTHTELSSGYGSVQEIESSPKLFDGINNYVIRPFNSNPFEGPIVDSVLGDVADLTDQQLRKNSEPGFTDKYGDAFDNFTIAGNWSRFTLNRGQLANDGSLHQFGVEVTLPGSDLTYARFNYSNQIYWPINQNRDWVIGLRTNIGYGIGYGDTGELPFFNNFFAGGLSTSGGVVRGYEENSLGPQSTAGARYLTQRGISLLRDDNGDYVRQEDGRVQIDPAATGYETQPIVDMNGNPIFDINGNPKVALAVQDFYLDDDYDSFGGNILTTATLELLFPLPFVPNRNQVRSAFFIDAGNVFSSNCTERQRLLRNCTNFDIGELRYSAGISVTYLSPFGPLTFYLATPFGDKVGDDTKSFDFTVGQGF</sequence>
<dbReference type="PIRSF" id="PIRSF006076">
    <property type="entry name" value="OM_assembly_OMP85"/>
    <property type="match status" value="1"/>
</dbReference>
<evidence type="ECO:0000256" key="2">
    <source>
        <dbReference type="ARBA" id="ARBA00022452"/>
    </source>
</evidence>
<dbReference type="InterPro" id="IPR023707">
    <property type="entry name" value="OM_assembly_BamA"/>
</dbReference>
<dbReference type="InterPro" id="IPR010827">
    <property type="entry name" value="BamA/TamA_POTRA"/>
</dbReference>
<dbReference type="Gene3D" id="2.40.160.50">
    <property type="entry name" value="membrane protein fhac: a member of the omp85/tpsb transporter family"/>
    <property type="match status" value="1"/>
</dbReference>
<evidence type="ECO:0000256" key="5">
    <source>
        <dbReference type="ARBA" id="ARBA00022737"/>
    </source>
</evidence>
<gene>
    <name evidence="9" type="ORF">METZ01_LOCUS34682</name>
</gene>
<comment type="subcellular location">
    <subcellularLocation>
        <location evidence="1">Membrane</location>
    </subcellularLocation>
</comment>
<evidence type="ECO:0000259" key="8">
    <source>
        <dbReference type="PROSITE" id="PS51779"/>
    </source>
</evidence>
<feature type="domain" description="POTRA" evidence="8">
    <location>
        <begin position="349"/>
        <end position="423"/>
    </location>
</feature>
<dbReference type="PROSITE" id="PS51779">
    <property type="entry name" value="POTRA"/>
    <property type="match status" value="3"/>
</dbReference>
<dbReference type="Pfam" id="PF07244">
    <property type="entry name" value="POTRA"/>
    <property type="match status" value="4"/>
</dbReference>
<keyword evidence="3" id="KW-0812">Transmembrane</keyword>
<evidence type="ECO:0000256" key="1">
    <source>
        <dbReference type="ARBA" id="ARBA00004370"/>
    </source>
</evidence>
<dbReference type="NCBIfam" id="TIGR03303">
    <property type="entry name" value="OM_YaeT"/>
    <property type="match status" value="1"/>
</dbReference>
<evidence type="ECO:0000256" key="6">
    <source>
        <dbReference type="ARBA" id="ARBA00023136"/>
    </source>
</evidence>
<dbReference type="InterPro" id="IPR000184">
    <property type="entry name" value="Bac_surfAg_D15"/>
</dbReference>
<dbReference type="HAMAP" id="MF_01430">
    <property type="entry name" value="OM_assembly_BamA"/>
    <property type="match status" value="1"/>
</dbReference>
<dbReference type="EMBL" id="UINC01001483">
    <property type="protein sequence ID" value="SUZ81828.1"/>
    <property type="molecule type" value="Genomic_DNA"/>
</dbReference>
<organism evidence="9">
    <name type="scientific">marine metagenome</name>
    <dbReference type="NCBI Taxonomy" id="408172"/>
    <lineage>
        <taxon>unclassified sequences</taxon>
        <taxon>metagenomes</taxon>
        <taxon>ecological metagenomes</taxon>
    </lineage>
</organism>
<feature type="domain" description="POTRA" evidence="8">
    <location>
        <begin position="26"/>
        <end position="93"/>
    </location>
</feature>
<dbReference type="Pfam" id="PF01103">
    <property type="entry name" value="Omp85"/>
    <property type="match status" value="1"/>
</dbReference>
<keyword evidence="4" id="KW-0732">Signal</keyword>